<comment type="function">
    <text evidence="6">Catalyzes the GTP-dependent phosphorylation of 5-hydroxy-L-lysine.</text>
</comment>
<reference evidence="10 11" key="1">
    <citation type="journal article" date="2005" name="Int. J. Syst. Evol. Microbiol.">
        <title>Nitrincola lacisaponensis gen. nov., sp. nov., a novel alkaliphilic bacterium isolated from an alkaline, saline lake.</title>
        <authorList>
            <person name="Dimitriu P.A."/>
            <person name="Shukla S.K."/>
            <person name="Conradt J."/>
            <person name="Marquez M.C."/>
            <person name="Ventosa A."/>
            <person name="Maglia A."/>
            <person name="Peyton B.M."/>
            <person name="Pinkart H.C."/>
            <person name="Mormile M.R."/>
        </authorList>
    </citation>
    <scope>NUCLEOTIDE SEQUENCE [LARGE SCALE GENOMIC DNA]</scope>
    <source>
        <strain evidence="10 11">4CA</strain>
    </source>
</reference>
<feature type="domain" description="Aminoglycoside phosphotransferase" evidence="9">
    <location>
        <begin position="74"/>
        <end position="289"/>
    </location>
</feature>
<evidence type="ECO:0000313" key="11">
    <source>
        <dbReference type="Proteomes" id="UP000027318"/>
    </source>
</evidence>
<gene>
    <name evidence="10" type="ORF">ADINL_0119</name>
</gene>
<evidence type="ECO:0000313" key="10">
    <source>
        <dbReference type="EMBL" id="KDE41439.1"/>
    </source>
</evidence>
<dbReference type="EC" id="2.7.1.81" evidence="7"/>
<evidence type="ECO:0000256" key="2">
    <source>
        <dbReference type="ARBA" id="ARBA00022490"/>
    </source>
</evidence>
<dbReference type="PANTHER" id="PTHR21064:SF1">
    <property type="entry name" value="HYDROXYLYSINE KINASE"/>
    <property type="match status" value="1"/>
</dbReference>
<keyword evidence="4" id="KW-0418">Kinase</keyword>
<dbReference type="PATRIC" id="fig|267850.7.peg.119"/>
<keyword evidence="2" id="KW-0963">Cytoplasm</keyword>
<comment type="catalytic activity">
    <reaction evidence="5">
        <text>(5R)-5-hydroxy-L-lysine + GTP = (5R)-5-phosphooxy-L-lysine + GDP + H(+)</text>
        <dbReference type="Rhea" id="RHEA:19049"/>
        <dbReference type="ChEBI" id="CHEBI:15378"/>
        <dbReference type="ChEBI" id="CHEBI:37565"/>
        <dbReference type="ChEBI" id="CHEBI:57882"/>
        <dbReference type="ChEBI" id="CHEBI:58189"/>
        <dbReference type="ChEBI" id="CHEBI:58357"/>
        <dbReference type="EC" id="2.7.1.81"/>
    </reaction>
</comment>
<dbReference type="GO" id="GO:0005737">
    <property type="term" value="C:cytoplasm"/>
    <property type="evidence" value="ECO:0007669"/>
    <property type="project" value="UniProtKB-SubCell"/>
</dbReference>
<name>A0A063Y6Y0_9GAMM</name>
<dbReference type="InterPro" id="IPR050249">
    <property type="entry name" value="Pseudomonas-type_ThrB"/>
</dbReference>
<evidence type="ECO:0000256" key="5">
    <source>
        <dbReference type="ARBA" id="ARBA00036820"/>
    </source>
</evidence>
<dbReference type="STRING" id="267850.ADINL_0119"/>
<organism evidence="10 11">
    <name type="scientific">Nitrincola lacisaponensis</name>
    <dbReference type="NCBI Taxonomy" id="267850"/>
    <lineage>
        <taxon>Bacteria</taxon>
        <taxon>Pseudomonadati</taxon>
        <taxon>Pseudomonadota</taxon>
        <taxon>Gammaproteobacteria</taxon>
        <taxon>Oceanospirillales</taxon>
        <taxon>Oceanospirillaceae</taxon>
        <taxon>Nitrincola</taxon>
    </lineage>
</organism>
<dbReference type="Proteomes" id="UP000027318">
    <property type="component" value="Unassembled WGS sequence"/>
</dbReference>
<dbReference type="InterPro" id="IPR011009">
    <property type="entry name" value="Kinase-like_dom_sf"/>
</dbReference>
<evidence type="ECO:0000256" key="4">
    <source>
        <dbReference type="ARBA" id="ARBA00022777"/>
    </source>
</evidence>
<dbReference type="InterPro" id="IPR002575">
    <property type="entry name" value="Aminoglycoside_PTrfase"/>
</dbReference>
<evidence type="ECO:0000256" key="7">
    <source>
        <dbReference type="ARBA" id="ARBA00038873"/>
    </source>
</evidence>
<evidence type="ECO:0000256" key="8">
    <source>
        <dbReference type="ARBA" id="ARBA00040505"/>
    </source>
</evidence>
<dbReference type="Pfam" id="PF01636">
    <property type="entry name" value="APH"/>
    <property type="match status" value="1"/>
</dbReference>
<keyword evidence="11" id="KW-1185">Reference proteome</keyword>
<evidence type="ECO:0000256" key="1">
    <source>
        <dbReference type="ARBA" id="ARBA00004496"/>
    </source>
</evidence>
<dbReference type="AlphaFoldDB" id="A0A063Y6Y0"/>
<evidence type="ECO:0000256" key="6">
    <source>
        <dbReference type="ARBA" id="ARBA00037368"/>
    </source>
</evidence>
<comment type="caution">
    <text evidence="10">The sequence shown here is derived from an EMBL/GenBank/DDBJ whole genome shotgun (WGS) entry which is preliminary data.</text>
</comment>
<comment type="subcellular location">
    <subcellularLocation>
        <location evidence="1">Cytoplasm</location>
    </subcellularLocation>
</comment>
<proteinExistence type="predicted"/>
<evidence type="ECO:0000259" key="9">
    <source>
        <dbReference type="Pfam" id="PF01636"/>
    </source>
</evidence>
<dbReference type="SUPFAM" id="SSF56112">
    <property type="entry name" value="Protein kinase-like (PK-like)"/>
    <property type="match status" value="1"/>
</dbReference>
<dbReference type="EMBL" id="JMSZ01000001">
    <property type="protein sequence ID" value="KDE41439.1"/>
    <property type="molecule type" value="Genomic_DNA"/>
</dbReference>
<dbReference type="Gene3D" id="3.90.1200.10">
    <property type="match status" value="1"/>
</dbReference>
<accession>A0A063Y6Y0</accession>
<dbReference type="GO" id="GO:0047992">
    <property type="term" value="F:hydroxylysine kinase activity"/>
    <property type="evidence" value="ECO:0007669"/>
    <property type="project" value="UniProtKB-EC"/>
</dbReference>
<protein>
    <recommendedName>
        <fullName evidence="8">Hydroxylysine kinase</fullName>
        <ecNumber evidence="7">2.7.1.81</ecNumber>
    </recommendedName>
</protein>
<evidence type="ECO:0000256" key="3">
    <source>
        <dbReference type="ARBA" id="ARBA00022679"/>
    </source>
</evidence>
<sequence>MSSIALRGDFTQYSIYDASYIIKQGIGMHAFTASTTLMTQAAPAINPLEAQQVLYTHYGLTGVLERLPGERDTNFCLSCESGQRFMVRFINVAEADQEIDFQTRMLVYLQQRAAHLPVPGILETLTGDCQPQVEFSGQQGSLRVVSYLDGIPLYRQAPFTDLARQLGGILGEMDATLAGFSHPGATRELLWDITHPQRLLDRVHTLDHLDWRREVAGVIDQHTQRVLPLLDSLPWQVIHNDLNPHNVLVDELGTRITGIIDFGDALYAPRVNNLATALAYQLVDESDPLRRVGPFLNAYLAQQPLTDTELSVLADLVATRLCLTLVIASWRAQLYPDNRDYILRNLPHAGRSLMRLRRLPDGWVEHLITSTTSGSHV</sequence>
<dbReference type="PANTHER" id="PTHR21064">
    <property type="entry name" value="AMINOGLYCOSIDE PHOSPHOTRANSFERASE DOMAIN-CONTAINING PROTEIN-RELATED"/>
    <property type="match status" value="1"/>
</dbReference>
<keyword evidence="3 10" id="KW-0808">Transferase</keyword>